<evidence type="ECO:0000256" key="4">
    <source>
        <dbReference type="ARBA" id="ARBA00022741"/>
    </source>
</evidence>
<dbReference type="InterPro" id="IPR005144">
    <property type="entry name" value="ATP-cone_dom"/>
</dbReference>
<comment type="similarity">
    <text evidence="1 10">Belongs to the ribonucleoside diphosphate reductase large chain family.</text>
</comment>
<dbReference type="InterPro" id="IPR013509">
    <property type="entry name" value="RNR_lsu_N"/>
</dbReference>
<keyword evidence="7 10" id="KW-0215">Deoxyribonucleotide synthesis</keyword>
<dbReference type="EC" id="1.17.4.1" evidence="2 10"/>
<dbReference type="PROSITE" id="PS51161">
    <property type="entry name" value="ATP_CONE"/>
    <property type="match status" value="1"/>
</dbReference>
<keyword evidence="6 10" id="KW-0560">Oxidoreductase</keyword>
<evidence type="ECO:0000313" key="13">
    <source>
        <dbReference type="Proteomes" id="UP001629953"/>
    </source>
</evidence>
<evidence type="ECO:0000256" key="1">
    <source>
        <dbReference type="ARBA" id="ARBA00010406"/>
    </source>
</evidence>
<dbReference type="Proteomes" id="UP001629953">
    <property type="component" value="Unassembled WGS sequence"/>
</dbReference>
<dbReference type="SUPFAM" id="SSF51998">
    <property type="entry name" value="PFL-like glycyl radical enzymes"/>
    <property type="match status" value="1"/>
</dbReference>
<dbReference type="Pfam" id="PF00317">
    <property type="entry name" value="Ribonuc_red_lgN"/>
    <property type="match status" value="1"/>
</dbReference>
<dbReference type="Gene3D" id="1.10.1650.20">
    <property type="match status" value="1"/>
</dbReference>
<keyword evidence="5 9" id="KW-0067">ATP-binding</keyword>
<dbReference type="InterPro" id="IPR013346">
    <property type="entry name" value="NrdE_NrdA_C"/>
</dbReference>
<evidence type="ECO:0000256" key="8">
    <source>
        <dbReference type="ARBA" id="ARBA00047754"/>
    </source>
</evidence>
<dbReference type="PANTHER" id="PTHR11573">
    <property type="entry name" value="RIBONUCLEOSIDE-DIPHOSPHATE REDUCTASE LARGE CHAIN"/>
    <property type="match status" value="1"/>
</dbReference>
<keyword evidence="3" id="KW-0021">Allosteric enzyme</keyword>
<feature type="domain" description="ATP-cone" evidence="11">
    <location>
        <begin position="5"/>
        <end position="95"/>
    </location>
</feature>
<evidence type="ECO:0000256" key="6">
    <source>
        <dbReference type="ARBA" id="ARBA00023002"/>
    </source>
</evidence>
<evidence type="ECO:0000256" key="7">
    <source>
        <dbReference type="ARBA" id="ARBA00023116"/>
    </source>
</evidence>
<dbReference type="NCBIfam" id="NF006578">
    <property type="entry name" value="PRK09103.1"/>
    <property type="match status" value="1"/>
</dbReference>
<dbReference type="EMBL" id="JBEQCT010000003">
    <property type="protein sequence ID" value="MFM2485089.1"/>
    <property type="molecule type" value="Genomic_DNA"/>
</dbReference>
<keyword evidence="13" id="KW-1185">Reference proteome</keyword>
<sequence>MNTNLLVTKRSGIKEPINLDKIHRVITWAAEGLDNVSVSQVELRSHIQFYDGIRTDDIHETIIKAAADLISTESPDYQYLAARLAIFHLRKQAYGQFEPPKLYDHVKKQCELGHYDSHLLSDYSAEEFAQMDEIIDHWRDMNFSYAAVKQLEGKYLVQNRVTGEIFESAQFLYILVAASLFSHYDKTQRMSYIKRFYDAISTFKISLPTPIMSGVRTPTRQFSSCVLIECDDSLESINATASSIVTYVSQRAGIGINAGRIRALGSTIRNGEAFHTGCIPFYKHFQTAVKCCSQGGVRGGAATLFYPFWHLEVESLLVLKNNRGVEENRVRHIDYGVQINKLMYQRLIKGENLSLFSPSDVPGLYDAFFADQEQFERLYTQYEQDTSIRRKTIKASELFSLLMQERASTGRIYIQNVDHCNTHSPFDPKQAPVRQSNLCLEIALPTKPMRHVNDDDGEIALCTLSAFNLGAIENLDEFEELADLAVRALDSLLDYQDYPLPAAKKGSMNRRTLGIGVINYAYYLAKHGVRYSDGSANTLTHKTFEAMQYWLLKASLNLAKERGACPAFSETTYAQGILPIDTYKRDLDSICQEQLHYDWETLREEIKTHGLRNSTLSALMPSETSSQISNATNGIEPPRGYVSVKASKDGILKQVVPDLINLKGQYELLWDLPSNDGYLHLVGIMQKFIDQSISANTNYDPSRFEGNRVPMKVLLKDLLTAYKFGVKTLYYHNTRDGAADEQQDISDDDCAGGACKI</sequence>
<evidence type="ECO:0000256" key="3">
    <source>
        <dbReference type="ARBA" id="ARBA00022533"/>
    </source>
</evidence>
<dbReference type="Pfam" id="PF03477">
    <property type="entry name" value="ATP-cone"/>
    <property type="match status" value="1"/>
</dbReference>
<protein>
    <recommendedName>
        <fullName evidence="2 10">Ribonucleoside-diphosphate reductase</fullName>
        <ecNumber evidence="2 10">1.17.4.1</ecNumber>
    </recommendedName>
</protein>
<dbReference type="Gene3D" id="3.20.70.20">
    <property type="match status" value="1"/>
</dbReference>
<dbReference type="InterPro" id="IPR039718">
    <property type="entry name" value="Rrm1"/>
</dbReference>
<evidence type="ECO:0000313" key="12">
    <source>
        <dbReference type="EMBL" id="MFM2485089.1"/>
    </source>
</evidence>
<accession>A0ABW9G5Z1</accession>
<gene>
    <name evidence="12" type="primary">nrdA</name>
    <name evidence="12" type="ORF">ABUE30_08425</name>
</gene>
<dbReference type="PANTHER" id="PTHR11573:SF6">
    <property type="entry name" value="RIBONUCLEOSIDE-DIPHOSPHATE REDUCTASE LARGE SUBUNIT"/>
    <property type="match status" value="1"/>
</dbReference>
<keyword evidence="4 9" id="KW-0547">Nucleotide-binding</keyword>
<evidence type="ECO:0000256" key="10">
    <source>
        <dbReference type="RuleBase" id="RU003410"/>
    </source>
</evidence>
<dbReference type="NCBIfam" id="TIGR02506">
    <property type="entry name" value="NrdE_NrdA"/>
    <property type="match status" value="1"/>
</dbReference>
<evidence type="ECO:0000256" key="9">
    <source>
        <dbReference type="PROSITE-ProRule" id="PRU00492"/>
    </source>
</evidence>
<evidence type="ECO:0000259" key="11">
    <source>
        <dbReference type="PROSITE" id="PS51161"/>
    </source>
</evidence>
<reference evidence="12 13" key="1">
    <citation type="journal article" date="2013" name="Int. J. Syst. Evol. Microbiol.">
        <title>Celerinatantimonas yamalensis sp. nov., a cold-adapted diazotrophic bacterium from a cold permafrost brine.</title>
        <authorList>
            <person name="Shcherbakova V."/>
            <person name="Chuvilskaya N."/>
            <person name="Rivkina E."/>
            <person name="Demidov N."/>
            <person name="Uchaeva V."/>
            <person name="Suetin S."/>
            <person name="Suzina N."/>
            <person name="Gilichinsky D."/>
        </authorList>
    </citation>
    <scope>NUCLEOTIDE SEQUENCE [LARGE SCALE GENOMIC DNA]</scope>
    <source>
        <strain evidence="12 13">C7</strain>
    </source>
</reference>
<dbReference type="RefSeq" id="WP_408623306.1">
    <property type="nucleotide sequence ID" value="NZ_JBEQCT010000003.1"/>
</dbReference>
<dbReference type="SUPFAM" id="SSF48168">
    <property type="entry name" value="R1 subunit of ribonucleotide reductase, N-terminal domain"/>
    <property type="match status" value="1"/>
</dbReference>
<dbReference type="PROSITE" id="PS00089">
    <property type="entry name" value="RIBORED_LARGE"/>
    <property type="match status" value="1"/>
</dbReference>
<comment type="catalytic activity">
    <reaction evidence="8 10">
        <text>a 2'-deoxyribonucleoside 5'-diphosphate + [thioredoxin]-disulfide + H2O = a ribonucleoside 5'-diphosphate + [thioredoxin]-dithiol</text>
        <dbReference type="Rhea" id="RHEA:23252"/>
        <dbReference type="Rhea" id="RHEA-COMP:10698"/>
        <dbReference type="Rhea" id="RHEA-COMP:10700"/>
        <dbReference type="ChEBI" id="CHEBI:15377"/>
        <dbReference type="ChEBI" id="CHEBI:29950"/>
        <dbReference type="ChEBI" id="CHEBI:50058"/>
        <dbReference type="ChEBI" id="CHEBI:57930"/>
        <dbReference type="ChEBI" id="CHEBI:73316"/>
        <dbReference type="EC" id="1.17.4.1"/>
    </reaction>
</comment>
<comment type="function">
    <text evidence="10">Provides the precursors necessary for DNA synthesis. Catalyzes the biosynthesis of deoxyribonucleotides from the corresponding ribonucleotides.</text>
</comment>
<evidence type="ECO:0000256" key="2">
    <source>
        <dbReference type="ARBA" id="ARBA00012274"/>
    </source>
</evidence>
<dbReference type="InterPro" id="IPR008926">
    <property type="entry name" value="RNR_R1-su_N"/>
</dbReference>
<name>A0ABW9G5Z1_9GAMM</name>
<dbReference type="InterPro" id="IPR000788">
    <property type="entry name" value="RNR_lg_C"/>
</dbReference>
<evidence type="ECO:0000256" key="5">
    <source>
        <dbReference type="ARBA" id="ARBA00022840"/>
    </source>
</evidence>
<comment type="caution">
    <text evidence="12">The sequence shown here is derived from an EMBL/GenBank/DDBJ whole genome shotgun (WGS) entry which is preliminary data.</text>
</comment>
<proteinExistence type="inferred from homology"/>
<dbReference type="PRINTS" id="PR01183">
    <property type="entry name" value="RIBORDTASEM1"/>
</dbReference>
<organism evidence="12 13">
    <name type="scientific">Celerinatantimonas yamalensis</name>
    <dbReference type="NCBI Taxonomy" id="559956"/>
    <lineage>
        <taxon>Bacteria</taxon>
        <taxon>Pseudomonadati</taxon>
        <taxon>Pseudomonadota</taxon>
        <taxon>Gammaproteobacteria</taxon>
        <taxon>Celerinatantimonadaceae</taxon>
        <taxon>Celerinatantimonas</taxon>
    </lineage>
</organism>
<dbReference type="Pfam" id="PF02867">
    <property type="entry name" value="Ribonuc_red_lgC"/>
    <property type="match status" value="1"/>
</dbReference>